<accession>A0A5C4SXH6</accession>
<dbReference type="PROSITE" id="PS00775">
    <property type="entry name" value="GLYCOSYL_HYDROL_F3"/>
    <property type="match status" value="1"/>
</dbReference>
<proteinExistence type="inferred from homology"/>
<evidence type="ECO:0000313" key="7">
    <source>
        <dbReference type="Proteomes" id="UP000307943"/>
    </source>
</evidence>
<dbReference type="PANTHER" id="PTHR30480:SF16">
    <property type="entry name" value="GLYCOSIDE HYDROLASE FAMILY 3 DOMAIN PROTEIN"/>
    <property type="match status" value="1"/>
</dbReference>
<dbReference type="PROSITE" id="PS51257">
    <property type="entry name" value="PROKAR_LIPOPROTEIN"/>
    <property type="match status" value="1"/>
</dbReference>
<comment type="caution">
    <text evidence="6">The sequence shown here is derived from an EMBL/GenBank/DDBJ whole genome shotgun (WGS) entry which is preliminary data.</text>
</comment>
<evidence type="ECO:0000256" key="4">
    <source>
        <dbReference type="SAM" id="SignalP"/>
    </source>
</evidence>
<dbReference type="RefSeq" id="WP_139607075.1">
    <property type="nucleotide sequence ID" value="NZ_VDCQ01000084.1"/>
</dbReference>
<dbReference type="GO" id="GO:0005975">
    <property type="term" value="P:carbohydrate metabolic process"/>
    <property type="evidence" value="ECO:0007669"/>
    <property type="project" value="InterPro"/>
</dbReference>
<keyword evidence="7" id="KW-1185">Reference proteome</keyword>
<evidence type="ECO:0000259" key="5">
    <source>
        <dbReference type="Pfam" id="PF00933"/>
    </source>
</evidence>
<dbReference type="InterPro" id="IPR050226">
    <property type="entry name" value="NagZ_Beta-hexosaminidase"/>
</dbReference>
<dbReference type="Pfam" id="PF00933">
    <property type="entry name" value="Glyco_hydro_3"/>
    <property type="match status" value="1"/>
</dbReference>
<evidence type="ECO:0000256" key="1">
    <source>
        <dbReference type="ARBA" id="ARBA00005336"/>
    </source>
</evidence>
<evidence type="ECO:0000256" key="2">
    <source>
        <dbReference type="ARBA" id="ARBA00022801"/>
    </source>
</evidence>
<dbReference type="InterPro" id="IPR036962">
    <property type="entry name" value="Glyco_hydro_3_N_sf"/>
</dbReference>
<dbReference type="GO" id="GO:0004563">
    <property type="term" value="F:beta-N-acetylhexosaminidase activity"/>
    <property type="evidence" value="ECO:0007669"/>
    <property type="project" value="UniProtKB-EC"/>
</dbReference>
<keyword evidence="4" id="KW-0732">Signal</keyword>
<dbReference type="PANTHER" id="PTHR30480">
    <property type="entry name" value="BETA-HEXOSAMINIDASE-RELATED"/>
    <property type="match status" value="1"/>
</dbReference>
<keyword evidence="2 6" id="KW-0378">Hydrolase</keyword>
<dbReference type="InterPro" id="IPR019800">
    <property type="entry name" value="Glyco_hydro_3_AS"/>
</dbReference>
<protein>
    <submittedName>
        <fullName evidence="6">Beta-N-acetylhexosaminidase</fullName>
        <ecNumber evidence="6">3.2.1.52</ecNumber>
    </submittedName>
</protein>
<evidence type="ECO:0000313" key="6">
    <source>
        <dbReference type="EMBL" id="TNJ60324.1"/>
    </source>
</evidence>
<dbReference type="OrthoDB" id="9805821at2"/>
<name>A0A5C4SXH6_9BACL</name>
<dbReference type="Proteomes" id="UP000307943">
    <property type="component" value="Unassembled WGS sequence"/>
</dbReference>
<keyword evidence="3 6" id="KW-0326">Glycosidase</keyword>
<dbReference type="SUPFAM" id="SSF51445">
    <property type="entry name" value="(Trans)glycosidases"/>
    <property type="match status" value="1"/>
</dbReference>
<sequence>MRLSRSLFALALSATLLLGAAGCAKDTRQQTNEPPSDSKIERDPLWVKIEEMPLKQKLGQMIIAGVEGTDIDEHTRSLIVDDRIGGFILYKPNIESTEQTVALLNGLKEANRSNPVPLLLSVDQEGGRVNRLPSSFAAIPSSRDIGKSGSVQKARAFGEAIGEQLRAFGFNMNFAPVLDVDSNPDNPVIGSRSFGSTASVASSFGIEEMLGLRSKGVIPVVKHFPGHGDTSVDSHLELPVVDKTPEQLRKLELVPFSEAIRSKADAVMIAHILLPKIDPDSPSSMSSKVITGLLRGELGYDGIVMTDDMTMGAIVKHMDVGSAAVRSVKAGSDIILVAHEYGQVKKAIDSLVQAAESGTIPKEQIDRSVYRILSLKERYSLKDTPSGPVDVEKINSALKAAAGK</sequence>
<dbReference type="EC" id="3.2.1.52" evidence="6"/>
<dbReference type="GO" id="GO:0009254">
    <property type="term" value="P:peptidoglycan turnover"/>
    <property type="evidence" value="ECO:0007669"/>
    <property type="project" value="TreeGrafter"/>
</dbReference>
<dbReference type="AlphaFoldDB" id="A0A5C4SXH6"/>
<feature type="signal peptide" evidence="4">
    <location>
        <begin position="1"/>
        <end position="20"/>
    </location>
</feature>
<reference evidence="6 7" key="1">
    <citation type="submission" date="2019-05" db="EMBL/GenBank/DDBJ databases">
        <title>We sequenced the genome of Paenibacillus hemerocallicola KCTC 33185 for further insight into its adaptation and study the phylogeny of Paenibacillus.</title>
        <authorList>
            <person name="Narsing Rao M.P."/>
        </authorList>
    </citation>
    <scope>NUCLEOTIDE SEQUENCE [LARGE SCALE GENOMIC DNA]</scope>
    <source>
        <strain evidence="6 7">KCTC 33185</strain>
    </source>
</reference>
<evidence type="ECO:0000256" key="3">
    <source>
        <dbReference type="ARBA" id="ARBA00023295"/>
    </source>
</evidence>
<organism evidence="6 7">
    <name type="scientific">Paenibacillus hemerocallicola</name>
    <dbReference type="NCBI Taxonomy" id="1172614"/>
    <lineage>
        <taxon>Bacteria</taxon>
        <taxon>Bacillati</taxon>
        <taxon>Bacillota</taxon>
        <taxon>Bacilli</taxon>
        <taxon>Bacillales</taxon>
        <taxon>Paenibacillaceae</taxon>
        <taxon>Paenibacillus</taxon>
    </lineage>
</organism>
<dbReference type="InterPro" id="IPR001764">
    <property type="entry name" value="Glyco_hydro_3_N"/>
</dbReference>
<comment type="similarity">
    <text evidence="1">Belongs to the glycosyl hydrolase 3 family.</text>
</comment>
<feature type="chain" id="PRO_5022817081" evidence="4">
    <location>
        <begin position="21"/>
        <end position="404"/>
    </location>
</feature>
<dbReference type="NCBIfam" id="NF003740">
    <property type="entry name" value="PRK05337.1"/>
    <property type="match status" value="1"/>
</dbReference>
<dbReference type="InterPro" id="IPR017853">
    <property type="entry name" value="GH"/>
</dbReference>
<dbReference type="Gene3D" id="3.20.20.300">
    <property type="entry name" value="Glycoside hydrolase, family 3, N-terminal domain"/>
    <property type="match status" value="1"/>
</dbReference>
<feature type="domain" description="Glycoside hydrolase family 3 N-terminal" evidence="5">
    <location>
        <begin position="54"/>
        <end position="375"/>
    </location>
</feature>
<gene>
    <name evidence="6" type="primary">nagZ</name>
    <name evidence="6" type="ORF">FE784_35985</name>
</gene>
<dbReference type="EMBL" id="VDCQ01000084">
    <property type="protein sequence ID" value="TNJ60324.1"/>
    <property type="molecule type" value="Genomic_DNA"/>
</dbReference>